<accession>A0ABP7SKN1</accession>
<evidence type="ECO:0000259" key="1">
    <source>
        <dbReference type="SMART" id="SM00382"/>
    </source>
</evidence>
<organism evidence="2 3">
    <name type="scientific">Allokutzneria multivorans</name>
    <dbReference type="NCBI Taxonomy" id="1142134"/>
    <lineage>
        <taxon>Bacteria</taxon>
        <taxon>Bacillati</taxon>
        <taxon>Actinomycetota</taxon>
        <taxon>Actinomycetes</taxon>
        <taxon>Pseudonocardiales</taxon>
        <taxon>Pseudonocardiaceae</taxon>
        <taxon>Allokutzneria</taxon>
    </lineage>
</organism>
<sequence>MSFDDERKRLVAKFSPAHRYQNFGAALQSIEISGFRGIDDLRIQIKAPIVAFCGLNGTGKSTIAQLACCAYKKPSTAALKRYYVKDFFPVSVADPNPFATAARVVYTYTAERGLDNQQVTVSRAQKEWSGYQRQPERACYYVGFTQFLPKVERKDLSIYRGSLAQLGQSRPLEEDAAKKVSSILGIAYDDLSFTELTYQQRATELAKATAHGVTYSENNMGFGEGRVVYMVRSMEEAPAQSLFVLEEPETSLHGEAQIRLAEYLVDVCKRRGHQVVITTHSTAVIQRLPVESIVYIRRHADTRKLEAFPGLPAYQIDAYLRGVGAKRDHTVCVEDEFAKVLLQEVLRQFEPRLLNGVSIVPVGDKRDVAVAVKVLRSAGVTAVGVTDADAGDSGPDRVRSFPGNQAPEKEVFNNDEVKKFFRREYEVDVSSVILSCMDHHEFPEVVANHVHSSREVVMTEACRQYVAAHGSGYFLKIVEFVKGNLQ</sequence>
<dbReference type="PANTHER" id="PTHR43581:SF2">
    <property type="entry name" value="EXCINUCLEASE ATPASE SUBUNIT"/>
    <property type="match status" value="1"/>
</dbReference>
<dbReference type="InterPro" id="IPR027417">
    <property type="entry name" value="P-loop_NTPase"/>
</dbReference>
<dbReference type="PANTHER" id="PTHR43581">
    <property type="entry name" value="ATP/GTP PHOSPHATASE"/>
    <property type="match status" value="1"/>
</dbReference>
<comment type="caution">
    <text evidence="2">The sequence shown here is derived from an EMBL/GenBank/DDBJ whole genome shotgun (WGS) entry which is preliminary data.</text>
</comment>
<protein>
    <recommendedName>
        <fullName evidence="1">AAA+ ATPase domain-containing protein</fullName>
    </recommendedName>
</protein>
<dbReference type="Gene3D" id="3.40.50.300">
    <property type="entry name" value="P-loop containing nucleotide triphosphate hydrolases"/>
    <property type="match status" value="2"/>
</dbReference>
<dbReference type="RefSeq" id="WP_344876828.1">
    <property type="nucleotide sequence ID" value="NZ_BAABAL010000016.1"/>
</dbReference>
<reference evidence="3" key="1">
    <citation type="journal article" date="2019" name="Int. J. Syst. Evol. Microbiol.">
        <title>The Global Catalogue of Microorganisms (GCM) 10K type strain sequencing project: providing services to taxonomists for standard genome sequencing and annotation.</title>
        <authorList>
            <consortium name="The Broad Institute Genomics Platform"/>
            <consortium name="The Broad Institute Genome Sequencing Center for Infectious Disease"/>
            <person name="Wu L."/>
            <person name="Ma J."/>
        </authorList>
    </citation>
    <scope>NUCLEOTIDE SEQUENCE [LARGE SCALE GENOMIC DNA]</scope>
    <source>
        <strain evidence="3">JCM 17342</strain>
    </source>
</reference>
<dbReference type="InterPro" id="IPR051396">
    <property type="entry name" value="Bact_Antivir_Def_Nuclease"/>
</dbReference>
<dbReference type="InterPro" id="IPR003593">
    <property type="entry name" value="AAA+_ATPase"/>
</dbReference>
<dbReference type="EMBL" id="BAABAL010000016">
    <property type="protein sequence ID" value="GAA4012836.1"/>
    <property type="molecule type" value="Genomic_DNA"/>
</dbReference>
<dbReference type="Pfam" id="PF13476">
    <property type="entry name" value="AAA_23"/>
    <property type="match status" value="1"/>
</dbReference>
<dbReference type="SMART" id="SM00382">
    <property type="entry name" value="AAA"/>
    <property type="match status" value="1"/>
</dbReference>
<evidence type="ECO:0000313" key="2">
    <source>
        <dbReference type="EMBL" id="GAA4012836.1"/>
    </source>
</evidence>
<feature type="domain" description="AAA+ ATPase" evidence="1">
    <location>
        <begin position="46"/>
        <end position="306"/>
    </location>
</feature>
<dbReference type="Proteomes" id="UP001501747">
    <property type="component" value="Unassembled WGS sequence"/>
</dbReference>
<evidence type="ECO:0000313" key="3">
    <source>
        <dbReference type="Proteomes" id="UP001501747"/>
    </source>
</evidence>
<proteinExistence type="predicted"/>
<dbReference type="Pfam" id="PF13175">
    <property type="entry name" value="AAA_15"/>
    <property type="match status" value="1"/>
</dbReference>
<dbReference type="SUPFAM" id="SSF52540">
    <property type="entry name" value="P-loop containing nucleoside triphosphate hydrolases"/>
    <property type="match status" value="1"/>
</dbReference>
<dbReference type="InterPro" id="IPR041685">
    <property type="entry name" value="AAA_GajA/Old/RecF-like"/>
</dbReference>
<gene>
    <name evidence="2" type="ORF">GCM10022247_39310</name>
</gene>
<keyword evidence="3" id="KW-1185">Reference proteome</keyword>
<name>A0ABP7SKN1_9PSEU</name>
<dbReference type="InterPro" id="IPR038729">
    <property type="entry name" value="Rad50/SbcC_AAA"/>
</dbReference>